<reference evidence="1" key="1">
    <citation type="journal article" date="2019" name="bioRxiv">
        <title>The Genome of the Zebra Mussel, Dreissena polymorpha: A Resource for Invasive Species Research.</title>
        <authorList>
            <person name="McCartney M.A."/>
            <person name="Auch B."/>
            <person name="Kono T."/>
            <person name="Mallez S."/>
            <person name="Zhang Y."/>
            <person name="Obille A."/>
            <person name="Becker A."/>
            <person name="Abrahante J.E."/>
            <person name="Garbe J."/>
            <person name="Badalamenti J.P."/>
            <person name="Herman A."/>
            <person name="Mangelson H."/>
            <person name="Liachko I."/>
            <person name="Sullivan S."/>
            <person name="Sone E.D."/>
            <person name="Koren S."/>
            <person name="Silverstein K.A.T."/>
            <person name="Beckman K.B."/>
            <person name="Gohl D.M."/>
        </authorList>
    </citation>
    <scope>NUCLEOTIDE SEQUENCE</scope>
    <source>
        <strain evidence="1">Duluth1</strain>
        <tissue evidence="1">Whole animal</tissue>
    </source>
</reference>
<comment type="caution">
    <text evidence="1">The sequence shown here is derived from an EMBL/GenBank/DDBJ whole genome shotgun (WGS) entry which is preliminary data.</text>
</comment>
<dbReference type="Proteomes" id="UP000828390">
    <property type="component" value="Unassembled WGS sequence"/>
</dbReference>
<evidence type="ECO:0000313" key="2">
    <source>
        <dbReference type="Proteomes" id="UP000828390"/>
    </source>
</evidence>
<gene>
    <name evidence="1" type="ORF">DPMN_182889</name>
</gene>
<keyword evidence="2" id="KW-1185">Reference proteome</keyword>
<proteinExistence type="predicted"/>
<dbReference type="EMBL" id="JAIWYP010000010">
    <property type="protein sequence ID" value="KAH3748443.1"/>
    <property type="molecule type" value="Genomic_DNA"/>
</dbReference>
<sequence length="63" mass="7242">MAAVADLDQELFKKIVELARAYKGVTPIKQTAFTAFVTKSVEEQSKLLTSWEREGFEQFKKEM</sequence>
<dbReference type="AlphaFoldDB" id="A0A9D4DGC3"/>
<evidence type="ECO:0000313" key="1">
    <source>
        <dbReference type="EMBL" id="KAH3748443.1"/>
    </source>
</evidence>
<name>A0A9D4DGC3_DREPO</name>
<reference evidence="1" key="2">
    <citation type="submission" date="2020-11" db="EMBL/GenBank/DDBJ databases">
        <authorList>
            <person name="McCartney M.A."/>
            <person name="Auch B."/>
            <person name="Kono T."/>
            <person name="Mallez S."/>
            <person name="Becker A."/>
            <person name="Gohl D.M."/>
            <person name="Silverstein K.A.T."/>
            <person name="Koren S."/>
            <person name="Bechman K.B."/>
            <person name="Herman A."/>
            <person name="Abrahante J.E."/>
            <person name="Garbe J."/>
        </authorList>
    </citation>
    <scope>NUCLEOTIDE SEQUENCE</scope>
    <source>
        <strain evidence="1">Duluth1</strain>
        <tissue evidence="1">Whole animal</tissue>
    </source>
</reference>
<protein>
    <submittedName>
        <fullName evidence="1">Uncharacterized protein</fullName>
    </submittedName>
</protein>
<accession>A0A9D4DGC3</accession>
<organism evidence="1 2">
    <name type="scientific">Dreissena polymorpha</name>
    <name type="common">Zebra mussel</name>
    <name type="synonym">Mytilus polymorpha</name>
    <dbReference type="NCBI Taxonomy" id="45954"/>
    <lineage>
        <taxon>Eukaryota</taxon>
        <taxon>Metazoa</taxon>
        <taxon>Spiralia</taxon>
        <taxon>Lophotrochozoa</taxon>
        <taxon>Mollusca</taxon>
        <taxon>Bivalvia</taxon>
        <taxon>Autobranchia</taxon>
        <taxon>Heteroconchia</taxon>
        <taxon>Euheterodonta</taxon>
        <taxon>Imparidentia</taxon>
        <taxon>Neoheterodontei</taxon>
        <taxon>Myida</taxon>
        <taxon>Dreissenoidea</taxon>
        <taxon>Dreissenidae</taxon>
        <taxon>Dreissena</taxon>
    </lineage>
</organism>